<gene>
    <name evidence="3" type="ORF">E7201_07895</name>
</gene>
<evidence type="ECO:0000313" key="3">
    <source>
        <dbReference type="EMBL" id="MBE6093066.1"/>
    </source>
</evidence>
<feature type="domain" description="HTH cro/C1-type" evidence="2">
    <location>
        <begin position="7"/>
        <end position="61"/>
    </location>
</feature>
<dbReference type="Pfam" id="PF01381">
    <property type="entry name" value="HTH_3"/>
    <property type="match status" value="1"/>
</dbReference>
<protein>
    <submittedName>
        <fullName evidence="3">Helix-turn-helix transcriptional regulator</fullName>
    </submittedName>
</protein>
<reference evidence="3" key="1">
    <citation type="submission" date="2019-04" db="EMBL/GenBank/DDBJ databases">
        <title>Evolution of Biomass-Degrading Anaerobic Consortia Revealed by Metagenomics.</title>
        <authorList>
            <person name="Peng X."/>
        </authorList>
    </citation>
    <scope>NUCLEOTIDE SEQUENCE</scope>
    <source>
        <strain evidence="3">SIG240</strain>
    </source>
</reference>
<keyword evidence="1" id="KW-0238">DNA-binding</keyword>
<dbReference type="GO" id="GO:0003677">
    <property type="term" value="F:DNA binding"/>
    <property type="evidence" value="ECO:0007669"/>
    <property type="project" value="UniProtKB-KW"/>
</dbReference>
<dbReference type="InterPro" id="IPR010982">
    <property type="entry name" value="Lambda_DNA-bd_dom_sf"/>
</dbReference>
<dbReference type="SUPFAM" id="SSF47413">
    <property type="entry name" value="lambda repressor-like DNA-binding domains"/>
    <property type="match status" value="1"/>
</dbReference>
<comment type="caution">
    <text evidence="3">The sequence shown here is derived from an EMBL/GenBank/DDBJ whole genome shotgun (WGS) entry which is preliminary data.</text>
</comment>
<dbReference type="PANTHER" id="PTHR46558:SF11">
    <property type="entry name" value="HTH-TYPE TRANSCRIPTIONAL REGULATOR XRE"/>
    <property type="match status" value="1"/>
</dbReference>
<dbReference type="CDD" id="cd00093">
    <property type="entry name" value="HTH_XRE"/>
    <property type="match status" value="1"/>
</dbReference>
<dbReference type="PANTHER" id="PTHR46558">
    <property type="entry name" value="TRACRIPTIONAL REGULATORY PROTEIN-RELATED-RELATED"/>
    <property type="match status" value="1"/>
</dbReference>
<dbReference type="SMART" id="SM00530">
    <property type="entry name" value="HTH_XRE"/>
    <property type="match status" value="1"/>
</dbReference>
<accession>A0A927ZRM3</accession>
<evidence type="ECO:0000256" key="1">
    <source>
        <dbReference type="ARBA" id="ARBA00023125"/>
    </source>
</evidence>
<evidence type="ECO:0000313" key="4">
    <source>
        <dbReference type="Proteomes" id="UP000761380"/>
    </source>
</evidence>
<dbReference type="InterPro" id="IPR001387">
    <property type="entry name" value="Cro/C1-type_HTH"/>
</dbReference>
<dbReference type="AlphaFoldDB" id="A0A927ZRM3"/>
<organism evidence="3 4">
    <name type="scientific">Selenomonas ruminantium</name>
    <dbReference type="NCBI Taxonomy" id="971"/>
    <lineage>
        <taxon>Bacteria</taxon>
        <taxon>Bacillati</taxon>
        <taxon>Bacillota</taxon>
        <taxon>Negativicutes</taxon>
        <taxon>Selenomonadales</taxon>
        <taxon>Selenomonadaceae</taxon>
        <taxon>Selenomonas</taxon>
    </lineage>
</organism>
<dbReference type="Gene3D" id="1.10.260.40">
    <property type="entry name" value="lambda repressor-like DNA-binding domains"/>
    <property type="match status" value="1"/>
</dbReference>
<dbReference type="PROSITE" id="PS50943">
    <property type="entry name" value="HTH_CROC1"/>
    <property type="match status" value="1"/>
</dbReference>
<sequence>MSFQENLRRYREGLGITGKEFASKIGINYGTYISYESAGKEPKLENLAKIAAGLHVSIDDLLGYKMDEYERLAAQVTRAGFSVEKSADGETVKLTPGENIILEHNLSDIINGAPVELSTKDFLYWAHRSYEVVINSDSFRKQYSSNLLVVCLNQLIKNGHVRSVLEKLEQGGDANG</sequence>
<proteinExistence type="predicted"/>
<dbReference type="Proteomes" id="UP000761380">
    <property type="component" value="Unassembled WGS sequence"/>
</dbReference>
<evidence type="ECO:0000259" key="2">
    <source>
        <dbReference type="PROSITE" id="PS50943"/>
    </source>
</evidence>
<dbReference type="EMBL" id="SVBY01000053">
    <property type="protein sequence ID" value="MBE6093066.1"/>
    <property type="molecule type" value="Genomic_DNA"/>
</dbReference>
<name>A0A927ZRM3_SELRU</name>